<keyword evidence="4" id="KW-1185">Reference proteome</keyword>
<keyword evidence="2" id="KW-1134">Transmembrane beta strand</keyword>
<dbReference type="RefSeq" id="WP_244526195.1">
    <property type="nucleotide sequence ID" value="NZ_FPAS01000001.1"/>
</dbReference>
<organism evidence="3 4">
    <name type="scientific">Lishizhenia tianjinensis</name>
    <dbReference type="NCBI Taxonomy" id="477690"/>
    <lineage>
        <taxon>Bacteria</taxon>
        <taxon>Pseudomonadati</taxon>
        <taxon>Bacteroidota</taxon>
        <taxon>Flavobacteriia</taxon>
        <taxon>Flavobacteriales</taxon>
        <taxon>Crocinitomicaceae</taxon>
        <taxon>Lishizhenia</taxon>
    </lineage>
</organism>
<proteinExistence type="inferred from homology"/>
<keyword evidence="2" id="KW-0812">Transmembrane</keyword>
<evidence type="ECO:0000313" key="4">
    <source>
        <dbReference type="Proteomes" id="UP000236454"/>
    </source>
</evidence>
<protein>
    <submittedName>
        <fullName evidence="3">Efflux transporter, outer membrane factor (OMF) lipoprotein, NodT family</fullName>
    </submittedName>
</protein>
<evidence type="ECO:0000313" key="3">
    <source>
        <dbReference type="EMBL" id="SFT54103.1"/>
    </source>
</evidence>
<reference evidence="3 4" key="1">
    <citation type="submission" date="2016-10" db="EMBL/GenBank/DDBJ databases">
        <authorList>
            <person name="de Groot N.N."/>
        </authorList>
    </citation>
    <scope>NUCLEOTIDE SEQUENCE [LARGE SCALE GENOMIC DNA]</scope>
    <source>
        <strain evidence="3 4">CGMCC 1.7005</strain>
    </source>
</reference>
<keyword evidence="2" id="KW-0472">Membrane</keyword>
<dbReference type="InterPro" id="IPR003423">
    <property type="entry name" value="OMP_efflux"/>
</dbReference>
<dbReference type="PANTHER" id="PTHR30203:SF30">
    <property type="entry name" value="OUTER MEMBRANE PROTEIN-RELATED"/>
    <property type="match status" value="1"/>
</dbReference>
<name>A0A1I6YUD7_9FLAO</name>
<sequence length="470" mass="52655">MLVGISLVALPLGACKTPTLVEKELREDLPQEFAMSKDTLNSGTMNWKEYFTDPYLNALIDTALQNNQELNIILQEIQMANNEVSAKKGEYLPSVSLGVGAAGEKVGRYTVQGASEATTDIKPGRETPEVVPDFMVGGFMNWEVDIWHKLRNAKKAQVMRYLSSIEGKNFMVTHLIAEIADAYYELMALDNQLTLIQQNIAIQSDALEVVRLQKKAARVTELAVRRFEAQVMKTKSLQYDVQQQIIEKENEINYLLGRYPQPIARNSVNFNTLVPDTIHAGIPSQLMANRPDIRQAELELEAANLDVKVARANFYPSLTLRAGLGLQSFNPAYLISTPESMLFNLIGDASAPLINRKAIAATYKNANAKQIQAIYKYEQTVLKAYLQVVNQLSSLHNLEMSYALQANRVDALTQSIQISNDLFKSARADYMEVLLTQRDALESKFELIETKKNQLHAFVQIYKALGGGWN</sequence>
<dbReference type="SUPFAM" id="SSF56954">
    <property type="entry name" value="Outer membrane efflux proteins (OEP)"/>
    <property type="match status" value="1"/>
</dbReference>
<keyword evidence="2" id="KW-0564">Palmitate</keyword>
<keyword evidence="2 3" id="KW-0449">Lipoprotein</keyword>
<evidence type="ECO:0000256" key="1">
    <source>
        <dbReference type="ARBA" id="ARBA00007613"/>
    </source>
</evidence>
<comment type="subcellular location">
    <subcellularLocation>
        <location evidence="2">Cell membrane</location>
        <topology evidence="2">Lipid-anchor</topology>
    </subcellularLocation>
</comment>
<dbReference type="STRING" id="477690.SAMN05216474_1190"/>
<dbReference type="GO" id="GO:0015562">
    <property type="term" value="F:efflux transmembrane transporter activity"/>
    <property type="evidence" value="ECO:0007669"/>
    <property type="project" value="InterPro"/>
</dbReference>
<dbReference type="EMBL" id="FPAS01000001">
    <property type="protein sequence ID" value="SFT54103.1"/>
    <property type="molecule type" value="Genomic_DNA"/>
</dbReference>
<dbReference type="Proteomes" id="UP000236454">
    <property type="component" value="Unassembled WGS sequence"/>
</dbReference>
<dbReference type="GO" id="GO:0005886">
    <property type="term" value="C:plasma membrane"/>
    <property type="evidence" value="ECO:0007669"/>
    <property type="project" value="UniProtKB-SubCell"/>
</dbReference>
<accession>A0A1I6YUD7</accession>
<dbReference type="AlphaFoldDB" id="A0A1I6YUD7"/>
<comment type="similarity">
    <text evidence="1 2">Belongs to the outer membrane factor (OMF) (TC 1.B.17) family.</text>
</comment>
<gene>
    <name evidence="3" type="ORF">SAMN05216474_1190</name>
</gene>
<dbReference type="NCBIfam" id="TIGR01845">
    <property type="entry name" value="outer_NodT"/>
    <property type="match status" value="1"/>
</dbReference>
<dbReference type="InterPro" id="IPR010131">
    <property type="entry name" value="MdtP/NodT-like"/>
</dbReference>
<dbReference type="Gene3D" id="2.20.200.10">
    <property type="entry name" value="Outer membrane efflux proteins (OEP)"/>
    <property type="match status" value="1"/>
</dbReference>
<dbReference type="Gene3D" id="1.20.1600.10">
    <property type="entry name" value="Outer membrane efflux proteins (OEP)"/>
    <property type="match status" value="1"/>
</dbReference>
<dbReference type="Pfam" id="PF02321">
    <property type="entry name" value="OEP"/>
    <property type="match status" value="2"/>
</dbReference>
<evidence type="ECO:0000256" key="2">
    <source>
        <dbReference type="RuleBase" id="RU362097"/>
    </source>
</evidence>
<dbReference type="PANTHER" id="PTHR30203">
    <property type="entry name" value="OUTER MEMBRANE CATION EFFLUX PROTEIN"/>
    <property type="match status" value="1"/>
</dbReference>